<comment type="caution">
    <text evidence="2">The sequence shown here is derived from an EMBL/GenBank/DDBJ whole genome shotgun (WGS) entry which is preliminary data.</text>
</comment>
<reference evidence="2 3" key="1">
    <citation type="submission" date="2019-03" db="EMBL/GenBank/DDBJ databases">
        <title>Sequencing the genomes of 1000 actinobacteria strains.</title>
        <authorList>
            <person name="Klenk H.-P."/>
        </authorList>
    </citation>
    <scope>NUCLEOTIDE SEQUENCE [LARGE SCALE GENOMIC DNA]</scope>
    <source>
        <strain evidence="2 3">DSM 43805</strain>
    </source>
</reference>
<accession>A0A4R6JZX9</accession>
<feature type="region of interest" description="Disordered" evidence="1">
    <location>
        <begin position="14"/>
        <end position="44"/>
    </location>
</feature>
<sequence length="197" mass="20219">MSGMRYRRLAAPPRPAALPTALPRPAALTTAPPRPAAPPTALPRPGVFPTALLRPGVLPTTLLRPAVLPTALLLPAVLLAGCEIDIAPSALPPPISIAPAPSGSAGMPKHACSATYKILTEGALKLATDAGNEAAMKRTLTSMAAEVDAQRSHITQPGLREALSDISTSLATGASTPTTYINGDFQTVGKELDTHCE</sequence>
<proteinExistence type="predicted"/>
<name>A0A4R6JZX9_9ACTN</name>
<keyword evidence="3" id="KW-1185">Reference proteome</keyword>
<feature type="compositionally biased region" description="Low complexity" evidence="1">
    <location>
        <begin position="17"/>
        <end position="31"/>
    </location>
</feature>
<gene>
    <name evidence="2" type="ORF">C8E87_6232</name>
</gene>
<organism evidence="2 3">
    <name type="scientific">Paractinoplanes brasiliensis</name>
    <dbReference type="NCBI Taxonomy" id="52695"/>
    <lineage>
        <taxon>Bacteria</taxon>
        <taxon>Bacillati</taxon>
        <taxon>Actinomycetota</taxon>
        <taxon>Actinomycetes</taxon>
        <taxon>Micromonosporales</taxon>
        <taxon>Micromonosporaceae</taxon>
        <taxon>Paractinoplanes</taxon>
    </lineage>
</organism>
<dbReference type="Proteomes" id="UP000294901">
    <property type="component" value="Unassembled WGS sequence"/>
</dbReference>
<protein>
    <submittedName>
        <fullName evidence="2">Uncharacterized protein</fullName>
    </submittedName>
</protein>
<feature type="compositionally biased region" description="Pro residues" evidence="1">
    <location>
        <begin position="32"/>
        <end position="42"/>
    </location>
</feature>
<evidence type="ECO:0000256" key="1">
    <source>
        <dbReference type="SAM" id="MobiDB-lite"/>
    </source>
</evidence>
<evidence type="ECO:0000313" key="2">
    <source>
        <dbReference type="EMBL" id="TDO42460.1"/>
    </source>
</evidence>
<dbReference type="AlphaFoldDB" id="A0A4R6JZX9"/>
<dbReference type="EMBL" id="SNWR01000001">
    <property type="protein sequence ID" value="TDO42460.1"/>
    <property type="molecule type" value="Genomic_DNA"/>
</dbReference>
<evidence type="ECO:0000313" key="3">
    <source>
        <dbReference type="Proteomes" id="UP000294901"/>
    </source>
</evidence>